<comment type="similarity">
    <text evidence="2 8">Belongs to the ABC-3 integral membrane protein family.</text>
</comment>
<feature type="transmembrane region" description="Helical" evidence="9">
    <location>
        <begin position="109"/>
        <end position="133"/>
    </location>
</feature>
<evidence type="ECO:0000256" key="1">
    <source>
        <dbReference type="ARBA" id="ARBA00004651"/>
    </source>
</evidence>
<organism evidence="10 11">
    <name type="scientific">Candidatus Mucispirillum faecigallinarum</name>
    <dbReference type="NCBI Taxonomy" id="2838699"/>
    <lineage>
        <taxon>Bacteria</taxon>
        <taxon>Pseudomonadati</taxon>
        <taxon>Deferribacterota</taxon>
        <taxon>Deferribacteres</taxon>
        <taxon>Deferribacterales</taxon>
        <taxon>Mucispirillaceae</taxon>
        <taxon>Mucispirillum</taxon>
    </lineage>
</organism>
<dbReference type="PANTHER" id="PTHR30477:SF3">
    <property type="entry name" value="METAL TRANSPORT SYSTEM MEMBRANE PROTEIN CT_069-RELATED"/>
    <property type="match status" value="1"/>
</dbReference>
<dbReference type="SUPFAM" id="SSF81345">
    <property type="entry name" value="ABC transporter involved in vitamin B12 uptake, BtuC"/>
    <property type="match status" value="1"/>
</dbReference>
<keyword evidence="3 8" id="KW-0813">Transport</keyword>
<reference evidence="10" key="2">
    <citation type="submission" date="2021-04" db="EMBL/GenBank/DDBJ databases">
        <authorList>
            <person name="Gilroy R."/>
        </authorList>
    </citation>
    <scope>NUCLEOTIDE SEQUENCE</scope>
    <source>
        <strain evidence="10">ChiW4-1371</strain>
    </source>
</reference>
<feature type="transmembrane region" description="Helical" evidence="9">
    <location>
        <begin position="153"/>
        <end position="172"/>
    </location>
</feature>
<gene>
    <name evidence="10" type="ORF">H9804_08170</name>
</gene>
<evidence type="ECO:0000256" key="4">
    <source>
        <dbReference type="ARBA" id="ARBA00022475"/>
    </source>
</evidence>
<dbReference type="Gene3D" id="1.10.3470.10">
    <property type="entry name" value="ABC transporter involved in vitamin B12 uptake, BtuC"/>
    <property type="match status" value="1"/>
</dbReference>
<dbReference type="InterPro" id="IPR001626">
    <property type="entry name" value="ABC_TroCD"/>
</dbReference>
<protein>
    <submittedName>
        <fullName evidence="10">Metal ABC transporter permease</fullName>
    </submittedName>
</protein>
<feature type="transmembrane region" description="Helical" evidence="9">
    <location>
        <begin position="76"/>
        <end position="97"/>
    </location>
</feature>
<evidence type="ECO:0000256" key="2">
    <source>
        <dbReference type="ARBA" id="ARBA00008034"/>
    </source>
</evidence>
<accession>A0A9D2GTV4</accession>
<evidence type="ECO:0000256" key="3">
    <source>
        <dbReference type="ARBA" id="ARBA00022448"/>
    </source>
</evidence>
<dbReference type="EMBL" id="DXAQ01000124">
    <property type="protein sequence ID" value="HIZ89908.1"/>
    <property type="molecule type" value="Genomic_DNA"/>
</dbReference>
<feature type="transmembrane region" description="Helical" evidence="9">
    <location>
        <begin position="267"/>
        <end position="290"/>
    </location>
</feature>
<dbReference type="PANTHER" id="PTHR30477">
    <property type="entry name" value="ABC-TRANSPORTER METAL-BINDING PROTEIN"/>
    <property type="match status" value="1"/>
</dbReference>
<dbReference type="Proteomes" id="UP000824176">
    <property type="component" value="Unassembled WGS sequence"/>
</dbReference>
<proteinExistence type="inferred from homology"/>
<dbReference type="AlphaFoldDB" id="A0A9D2GTV4"/>
<evidence type="ECO:0000256" key="7">
    <source>
        <dbReference type="ARBA" id="ARBA00023136"/>
    </source>
</evidence>
<evidence type="ECO:0000256" key="8">
    <source>
        <dbReference type="RuleBase" id="RU003943"/>
    </source>
</evidence>
<dbReference type="GO" id="GO:0043190">
    <property type="term" value="C:ATP-binding cassette (ABC) transporter complex"/>
    <property type="evidence" value="ECO:0007669"/>
    <property type="project" value="InterPro"/>
</dbReference>
<dbReference type="GO" id="GO:0010043">
    <property type="term" value="P:response to zinc ion"/>
    <property type="evidence" value="ECO:0007669"/>
    <property type="project" value="TreeGrafter"/>
</dbReference>
<keyword evidence="7 9" id="KW-0472">Membrane</keyword>
<feature type="transmembrane region" description="Helical" evidence="9">
    <location>
        <begin position="40"/>
        <end position="64"/>
    </location>
</feature>
<evidence type="ECO:0000256" key="5">
    <source>
        <dbReference type="ARBA" id="ARBA00022692"/>
    </source>
</evidence>
<keyword evidence="6 9" id="KW-1133">Transmembrane helix</keyword>
<evidence type="ECO:0000313" key="10">
    <source>
        <dbReference type="EMBL" id="HIZ89908.1"/>
    </source>
</evidence>
<dbReference type="GO" id="GO:0055085">
    <property type="term" value="P:transmembrane transport"/>
    <property type="evidence" value="ECO:0007669"/>
    <property type="project" value="InterPro"/>
</dbReference>
<dbReference type="InterPro" id="IPR037294">
    <property type="entry name" value="ABC_BtuC-like"/>
</dbReference>
<sequence>MFEISNSFIFQTMLKSSVFLGLSAGMLGVFISYQRRSIEINALAAGSFVGTLLLFLLTSLGFSVNPYVFSQVDKHIYSFVGSILGVLIMITILNILYKTNRLHPHIIQSLMTAVLLGVGITLITSIKQAGGALDSGIDVYLFGETTSLTNEEFYFLRIITISIVFLLLIFFRRMRIVIFNLDIAKTTHFHTKFYIHLINIFVICLVALSVKLMGVFLAVSIFLIPSVTARLWSRRLFPIMILSGFIGALGGGIGSVIAGSISRVSSGIAITIVLSTMFFLSLILSPYKGLLGHWLRRKK</sequence>
<feature type="transmembrane region" description="Helical" evidence="9">
    <location>
        <begin position="239"/>
        <end position="261"/>
    </location>
</feature>
<comment type="caution">
    <text evidence="10">The sequence shown here is derived from an EMBL/GenBank/DDBJ whole genome shotgun (WGS) entry which is preliminary data.</text>
</comment>
<evidence type="ECO:0000256" key="6">
    <source>
        <dbReference type="ARBA" id="ARBA00022989"/>
    </source>
</evidence>
<feature type="transmembrane region" description="Helical" evidence="9">
    <location>
        <begin position="193"/>
        <end position="210"/>
    </location>
</feature>
<reference evidence="10" key="1">
    <citation type="journal article" date="2021" name="PeerJ">
        <title>Extensive microbial diversity within the chicken gut microbiome revealed by metagenomics and culture.</title>
        <authorList>
            <person name="Gilroy R."/>
            <person name="Ravi A."/>
            <person name="Getino M."/>
            <person name="Pursley I."/>
            <person name="Horton D.L."/>
            <person name="Alikhan N.F."/>
            <person name="Baker D."/>
            <person name="Gharbi K."/>
            <person name="Hall N."/>
            <person name="Watson M."/>
            <person name="Adriaenssens E.M."/>
            <person name="Foster-Nyarko E."/>
            <person name="Jarju S."/>
            <person name="Secka A."/>
            <person name="Antonio M."/>
            <person name="Oren A."/>
            <person name="Chaudhuri R.R."/>
            <person name="La Ragione R."/>
            <person name="Hildebrand F."/>
            <person name="Pallen M.J."/>
        </authorList>
    </citation>
    <scope>NUCLEOTIDE SEQUENCE</scope>
    <source>
        <strain evidence="10">ChiW4-1371</strain>
    </source>
</reference>
<comment type="subcellular location">
    <subcellularLocation>
        <location evidence="1 8">Cell membrane</location>
        <topology evidence="1 8">Multi-pass membrane protein</topology>
    </subcellularLocation>
</comment>
<dbReference type="Pfam" id="PF00950">
    <property type="entry name" value="ABC-3"/>
    <property type="match status" value="1"/>
</dbReference>
<keyword evidence="5 8" id="KW-0812">Transmembrane</keyword>
<keyword evidence="4" id="KW-1003">Cell membrane</keyword>
<evidence type="ECO:0000256" key="9">
    <source>
        <dbReference type="SAM" id="Phobius"/>
    </source>
</evidence>
<name>A0A9D2GTV4_9BACT</name>
<feature type="transmembrane region" description="Helical" evidence="9">
    <location>
        <begin position="12"/>
        <end position="33"/>
    </location>
</feature>
<evidence type="ECO:0000313" key="11">
    <source>
        <dbReference type="Proteomes" id="UP000824176"/>
    </source>
</evidence>